<dbReference type="EMBL" id="MNCJ02000319">
    <property type="protein sequence ID" value="KAF5810700.1"/>
    <property type="molecule type" value="Genomic_DNA"/>
</dbReference>
<dbReference type="Gramene" id="mRNA:HanXRQr2_Chr04g0172701">
    <property type="protein sequence ID" value="mRNA:HanXRQr2_Chr04g0172701"/>
    <property type="gene ID" value="HanXRQr2_Chr04g0172701"/>
</dbReference>
<keyword evidence="2" id="KW-1185">Reference proteome</keyword>
<name>A0A9K3JAB3_HELAN</name>
<reference evidence="1" key="1">
    <citation type="journal article" date="2017" name="Nature">
        <title>The sunflower genome provides insights into oil metabolism, flowering and Asterid evolution.</title>
        <authorList>
            <person name="Badouin H."/>
            <person name="Gouzy J."/>
            <person name="Grassa C.J."/>
            <person name="Murat F."/>
            <person name="Staton S.E."/>
            <person name="Cottret L."/>
            <person name="Lelandais-Briere C."/>
            <person name="Owens G.L."/>
            <person name="Carrere S."/>
            <person name="Mayjonade B."/>
            <person name="Legrand L."/>
            <person name="Gill N."/>
            <person name="Kane N.C."/>
            <person name="Bowers J.E."/>
            <person name="Hubner S."/>
            <person name="Bellec A."/>
            <person name="Berard A."/>
            <person name="Berges H."/>
            <person name="Blanchet N."/>
            <person name="Boniface M.C."/>
            <person name="Brunel D."/>
            <person name="Catrice O."/>
            <person name="Chaidir N."/>
            <person name="Claudel C."/>
            <person name="Donnadieu C."/>
            <person name="Faraut T."/>
            <person name="Fievet G."/>
            <person name="Helmstetter N."/>
            <person name="King M."/>
            <person name="Knapp S.J."/>
            <person name="Lai Z."/>
            <person name="Le Paslier M.C."/>
            <person name="Lippi Y."/>
            <person name="Lorenzon L."/>
            <person name="Mandel J.R."/>
            <person name="Marage G."/>
            <person name="Marchand G."/>
            <person name="Marquand E."/>
            <person name="Bret-Mestries E."/>
            <person name="Morien E."/>
            <person name="Nambeesan S."/>
            <person name="Nguyen T."/>
            <person name="Pegot-Espagnet P."/>
            <person name="Pouilly N."/>
            <person name="Raftis F."/>
            <person name="Sallet E."/>
            <person name="Schiex T."/>
            <person name="Thomas J."/>
            <person name="Vandecasteele C."/>
            <person name="Vares D."/>
            <person name="Vear F."/>
            <person name="Vautrin S."/>
            <person name="Crespi M."/>
            <person name="Mangin B."/>
            <person name="Burke J.M."/>
            <person name="Salse J."/>
            <person name="Munos S."/>
            <person name="Vincourt P."/>
            <person name="Rieseberg L.H."/>
            <person name="Langlade N.B."/>
        </authorList>
    </citation>
    <scope>NUCLEOTIDE SEQUENCE</scope>
    <source>
        <tissue evidence="1">Leaves</tissue>
    </source>
</reference>
<dbReference type="AlphaFoldDB" id="A0A9K3JAB3"/>
<evidence type="ECO:0000313" key="1">
    <source>
        <dbReference type="EMBL" id="KAF5810700.1"/>
    </source>
</evidence>
<reference evidence="1" key="2">
    <citation type="submission" date="2020-06" db="EMBL/GenBank/DDBJ databases">
        <title>Helianthus annuus Genome sequencing and assembly Release 2.</title>
        <authorList>
            <person name="Gouzy J."/>
            <person name="Langlade N."/>
            <person name="Munos S."/>
        </authorList>
    </citation>
    <scope>NUCLEOTIDE SEQUENCE</scope>
    <source>
        <tissue evidence="1">Leaves</tissue>
    </source>
</reference>
<accession>A0A9K3JAB3</accession>
<dbReference type="Proteomes" id="UP000215914">
    <property type="component" value="Unassembled WGS sequence"/>
</dbReference>
<organism evidence="1 2">
    <name type="scientific">Helianthus annuus</name>
    <name type="common">Common sunflower</name>
    <dbReference type="NCBI Taxonomy" id="4232"/>
    <lineage>
        <taxon>Eukaryota</taxon>
        <taxon>Viridiplantae</taxon>
        <taxon>Streptophyta</taxon>
        <taxon>Embryophyta</taxon>
        <taxon>Tracheophyta</taxon>
        <taxon>Spermatophyta</taxon>
        <taxon>Magnoliopsida</taxon>
        <taxon>eudicotyledons</taxon>
        <taxon>Gunneridae</taxon>
        <taxon>Pentapetalae</taxon>
        <taxon>asterids</taxon>
        <taxon>campanulids</taxon>
        <taxon>Asterales</taxon>
        <taxon>Asteraceae</taxon>
        <taxon>Asteroideae</taxon>
        <taxon>Heliantheae alliance</taxon>
        <taxon>Heliantheae</taxon>
        <taxon>Helianthus</taxon>
    </lineage>
</organism>
<sequence length="89" mass="10593">MAKIENPIRRTTWREESSLATTSKKLVSLLCVLTGKGRCVPWLLKPKLWRKRWTGDDCSNDGRWLATQHRRRRNQERDEIRLIMTTKTN</sequence>
<protein>
    <submittedName>
        <fullName evidence="1">Uncharacterized protein</fullName>
    </submittedName>
</protein>
<gene>
    <name evidence="1" type="ORF">HanXRQr2_Chr04g0172701</name>
</gene>
<evidence type="ECO:0000313" key="2">
    <source>
        <dbReference type="Proteomes" id="UP000215914"/>
    </source>
</evidence>
<proteinExistence type="predicted"/>
<comment type="caution">
    <text evidence="1">The sequence shown here is derived from an EMBL/GenBank/DDBJ whole genome shotgun (WGS) entry which is preliminary data.</text>
</comment>